<evidence type="ECO:0000313" key="3">
    <source>
        <dbReference type="Proteomes" id="UP001311915"/>
    </source>
</evidence>
<evidence type="ECO:0000313" key="2">
    <source>
        <dbReference type="EMBL" id="KAK4713512.1"/>
    </source>
</evidence>
<keyword evidence="3" id="KW-1185">Reference proteome</keyword>
<evidence type="ECO:0000259" key="1">
    <source>
        <dbReference type="Pfam" id="PF20167"/>
    </source>
</evidence>
<dbReference type="AlphaFoldDB" id="A0AAV9KJG6"/>
<gene>
    <name evidence="2" type="ORF">R3W88_019419</name>
</gene>
<feature type="domain" description="Putative plant transposon protein" evidence="1">
    <location>
        <begin position="74"/>
        <end position="136"/>
    </location>
</feature>
<dbReference type="Pfam" id="PF20167">
    <property type="entry name" value="Transposase_32"/>
    <property type="match status" value="1"/>
</dbReference>
<protein>
    <recommendedName>
        <fullName evidence="1">Putative plant transposon protein domain-containing protein</fullName>
    </recommendedName>
</protein>
<comment type="caution">
    <text evidence="2">The sequence shown here is derived from an EMBL/GenBank/DDBJ whole genome shotgun (WGS) entry which is preliminary data.</text>
</comment>
<dbReference type="PANTHER" id="PTHR33180:SF31">
    <property type="entry name" value="POLYPROTEIN PROTEIN"/>
    <property type="match status" value="1"/>
</dbReference>
<dbReference type="Proteomes" id="UP001311915">
    <property type="component" value="Unassembled WGS sequence"/>
</dbReference>
<dbReference type="InterPro" id="IPR046796">
    <property type="entry name" value="Transposase_32_dom"/>
</dbReference>
<organism evidence="2 3">
    <name type="scientific">Solanum pinnatisectum</name>
    <name type="common">tansyleaf nightshade</name>
    <dbReference type="NCBI Taxonomy" id="50273"/>
    <lineage>
        <taxon>Eukaryota</taxon>
        <taxon>Viridiplantae</taxon>
        <taxon>Streptophyta</taxon>
        <taxon>Embryophyta</taxon>
        <taxon>Tracheophyta</taxon>
        <taxon>Spermatophyta</taxon>
        <taxon>Magnoliopsida</taxon>
        <taxon>eudicotyledons</taxon>
        <taxon>Gunneridae</taxon>
        <taxon>Pentapetalae</taxon>
        <taxon>asterids</taxon>
        <taxon>lamiids</taxon>
        <taxon>Solanales</taxon>
        <taxon>Solanaceae</taxon>
        <taxon>Solanoideae</taxon>
        <taxon>Solaneae</taxon>
        <taxon>Solanum</taxon>
    </lineage>
</organism>
<reference evidence="2 3" key="1">
    <citation type="submission" date="2023-10" db="EMBL/GenBank/DDBJ databases">
        <title>Genome-Wide Identification Analysis in wild type Solanum Pinnatisectum Reveals Some Genes Defensing Phytophthora Infestans.</title>
        <authorList>
            <person name="Sun C."/>
        </authorList>
    </citation>
    <scope>NUCLEOTIDE SEQUENCE [LARGE SCALE GENOMIC DNA]</scope>
    <source>
        <strain evidence="2">LQN</strain>
        <tissue evidence="2">Leaf</tissue>
    </source>
</reference>
<accession>A0AAV9KJG6</accession>
<sequence length="137" mass="15905">MIHDLSRIRVPQITLPSPAPDQHVVPEPPVQGPSSWSLNRLRAEGLRTIIEEKRLSIDGVADRFPNIWHTLKSYKFEIFTKPRGLYISNWVREFYSAYGELAPQGKRIANTFKPVYSVIVRRKKVKYDRDYINVVLG</sequence>
<proteinExistence type="predicted"/>
<dbReference type="PANTHER" id="PTHR33180">
    <property type="entry name" value="PHOTOSYSTEM II CP43 REACTION CENTER PROTEIN"/>
    <property type="match status" value="1"/>
</dbReference>
<name>A0AAV9KJG6_9SOLN</name>
<dbReference type="EMBL" id="JAWPEI010000010">
    <property type="protein sequence ID" value="KAK4713512.1"/>
    <property type="molecule type" value="Genomic_DNA"/>
</dbReference>